<comment type="caution">
    <text evidence="1">The sequence shown here is derived from an EMBL/GenBank/DDBJ whole genome shotgun (WGS) entry which is preliminary data.</text>
</comment>
<organism evidence="1 2">
    <name type="scientific">Pyrrhoderma noxium</name>
    <dbReference type="NCBI Taxonomy" id="2282107"/>
    <lineage>
        <taxon>Eukaryota</taxon>
        <taxon>Fungi</taxon>
        <taxon>Dikarya</taxon>
        <taxon>Basidiomycota</taxon>
        <taxon>Agaricomycotina</taxon>
        <taxon>Agaricomycetes</taxon>
        <taxon>Hymenochaetales</taxon>
        <taxon>Hymenochaetaceae</taxon>
        <taxon>Pyrrhoderma</taxon>
    </lineage>
</organism>
<protein>
    <submittedName>
        <fullName evidence="1">Uncharacterized protein</fullName>
    </submittedName>
</protein>
<geneLocation type="mitochondrion" evidence="1"/>
<evidence type="ECO:0000313" key="2">
    <source>
        <dbReference type="Proteomes" id="UP000217199"/>
    </source>
</evidence>
<reference evidence="1 2" key="1">
    <citation type="journal article" date="2017" name="Mol. Ecol.">
        <title>Comparative and population genomic landscape of Phellinus noxius: A hypervariable fungus causing root rot in trees.</title>
        <authorList>
            <person name="Chung C.L."/>
            <person name="Lee T.J."/>
            <person name="Akiba M."/>
            <person name="Lee H.H."/>
            <person name="Kuo T.H."/>
            <person name="Liu D."/>
            <person name="Ke H.M."/>
            <person name="Yokoi T."/>
            <person name="Roa M.B."/>
            <person name="Lu M.J."/>
            <person name="Chang Y.Y."/>
            <person name="Ann P.J."/>
            <person name="Tsai J.N."/>
            <person name="Chen C.Y."/>
            <person name="Tzean S.S."/>
            <person name="Ota Y."/>
            <person name="Hattori T."/>
            <person name="Sahashi N."/>
            <person name="Liou R.F."/>
            <person name="Kikuchi T."/>
            <person name="Tsai I.J."/>
        </authorList>
    </citation>
    <scope>NUCLEOTIDE SEQUENCE [LARGE SCALE GENOMIC DNA]</scope>
    <source>
        <strain evidence="1 2">FFPRI411160</strain>
    </source>
</reference>
<keyword evidence="1" id="KW-0496">Mitochondrion</keyword>
<gene>
    <name evidence="1" type="ORF">PNOK_m000061</name>
</gene>
<dbReference type="Proteomes" id="UP000217199">
    <property type="component" value="Unassembled WGS sequence"/>
</dbReference>
<dbReference type="AlphaFoldDB" id="A0A541AXI6"/>
<keyword evidence="2" id="KW-1185">Reference proteome</keyword>
<proteinExistence type="predicted"/>
<evidence type="ECO:0000313" key="1">
    <source>
        <dbReference type="EMBL" id="TQF64780.1"/>
    </source>
</evidence>
<sequence>MLNLKYIMNLNKFITLKHQTHFDGFDVLLCVPKTTYTCFTADIVSLLEPYFEKHNFYFDIKTFYLDGNQSSPVEMKHVYGDTWEDLIELNQQALWVAECEGKLHDEELYLVDIMIRHELA</sequence>
<dbReference type="EMBL" id="NBII01000013">
    <property type="protein sequence ID" value="TQF64780.1"/>
    <property type="molecule type" value="Genomic_DNA"/>
</dbReference>
<dbReference type="InParanoid" id="A0A541AXI6"/>
<accession>A0A541AXI6</accession>
<name>A0A541AXI6_9AGAM</name>